<feature type="domain" description="Low molecular weight protein antigen 6 PH" evidence="3">
    <location>
        <begin position="71"/>
        <end position="141"/>
    </location>
</feature>
<proteinExistence type="predicted"/>
<feature type="transmembrane region" description="Helical" evidence="2">
    <location>
        <begin position="202"/>
        <end position="223"/>
    </location>
</feature>
<feature type="compositionally biased region" description="Basic and acidic residues" evidence="1">
    <location>
        <begin position="133"/>
        <end position="145"/>
    </location>
</feature>
<evidence type="ECO:0000313" key="4">
    <source>
        <dbReference type="EMBL" id="MBM9504616.1"/>
    </source>
</evidence>
<feature type="transmembrane region" description="Helical" evidence="2">
    <location>
        <begin position="52"/>
        <end position="74"/>
    </location>
</feature>
<keyword evidence="2" id="KW-0472">Membrane</keyword>
<evidence type="ECO:0000256" key="1">
    <source>
        <dbReference type="SAM" id="MobiDB-lite"/>
    </source>
</evidence>
<comment type="caution">
    <text evidence="4">The sequence shown here is derived from an EMBL/GenBank/DDBJ whole genome shotgun (WGS) entry which is preliminary data.</text>
</comment>
<feature type="region of interest" description="Disordered" evidence="1">
    <location>
        <begin position="133"/>
        <end position="166"/>
    </location>
</feature>
<dbReference type="InterPro" id="IPR019692">
    <property type="entry name" value="CFP-6_PH"/>
</dbReference>
<gene>
    <name evidence="4" type="ORF">ITX44_08705</name>
</gene>
<evidence type="ECO:0000259" key="3">
    <source>
        <dbReference type="Pfam" id="PF10756"/>
    </source>
</evidence>
<dbReference type="RefSeq" id="WP_205356493.1">
    <property type="nucleotide sequence ID" value="NZ_JADKYB010000004.1"/>
</dbReference>
<accession>A0ABS2TNN3</accession>
<feature type="transmembrane region" description="Helical" evidence="2">
    <location>
        <begin position="21"/>
        <end position="40"/>
    </location>
</feature>
<protein>
    <submittedName>
        <fullName evidence="4">PH domain-containing protein</fullName>
    </submittedName>
</protein>
<keyword evidence="5" id="KW-1185">Reference proteome</keyword>
<reference evidence="4 5" key="1">
    <citation type="submission" date="2021-01" db="EMBL/GenBank/DDBJ databases">
        <title>Streptomyces acididurans sp. nov., isolated from a peat swamp forest soil.</title>
        <authorList>
            <person name="Chantavorakit T."/>
            <person name="Duangmal K."/>
        </authorList>
    </citation>
    <scope>NUCLEOTIDE SEQUENCE [LARGE SCALE GENOMIC DNA]</scope>
    <source>
        <strain evidence="4 5">KK5PA1</strain>
    </source>
</reference>
<evidence type="ECO:0000313" key="5">
    <source>
        <dbReference type="Proteomes" id="UP000749040"/>
    </source>
</evidence>
<keyword evidence="2" id="KW-1133">Transmembrane helix</keyword>
<organism evidence="4 5">
    <name type="scientific">Actinacidiphila acididurans</name>
    <dbReference type="NCBI Taxonomy" id="2784346"/>
    <lineage>
        <taxon>Bacteria</taxon>
        <taxon>Bacillati</taxon>
        <taxon>Actinomycetota</taxon>
        <taxon>Actinomycetes</taxon>
        <taxon>Kitasatosporales</taxon>
        <taxon>Streptomycetaceae</taxon>
        <taxon>Actinacidiphila</taxon>
    </lineage>
</organism>
<dbReference type="Pfam" id="PF10756">
    <property type="entry name" value="bPH_6"/>
    <property type="match status" value="1"/>
</dbReference>
<dbReference type="EMBL" id="JADKYB010000004">
    <property type="protein sequence ID" value="MBM9504616.1"/>
    <property type="molecule type" value="Genomic_DNA"/>
</dbReference>
<name>A0ABS2TNN3_9ACTN</name>
<evidence type="ECO:0000256" key="2">
    <source>
        <dbReference type="SAM" id="Phobius"/>
    </source>
</evidence>
<keyword evidence="2" id="KW-0812">Transmembrane</keyword>
<sequence length="225" mass="24085">MTNPRTDHQNTQQYADRVYRSTGGVVGGIAMLALAGWIGGDAVARGSGHTPWLALAALLLAVPLIVAFTVRPAVYAGAERVRIRNPLRTITLPWVAVDAVRASYSTELFAGDKKYQLWAIPVSLRARKRAARQDARAKAAGEERTGPFGIPGPAARRRPPTPGADDTIRAFSDQAVLELRELAERNPAPEDPAERPEATVRWAWEVMGPAAAGAVVLIILLAIGG</sequence>
<dbReference type="Proteomes" id="UP000749040">
    <property type="component" value="Unassembled WGS sequence"/>
</dbReference>